<accession>A0A2W5NGE3</accession>
<evidence type="ECO:0000256" key="8">
    <source>
        <dbReference type="ARBA" id="ARBA00022692"/>
    </source>
</evidence>
<evidence type="ECO:0000256" key="10">
    <source>
        <dbReference type="ARBA" id="ARBA00022777"/>
    </source>
</evidence>
<keyword evidence="9" id="KW-0547">Nucleotide-binding</keyword>
<evidence type="ECO:0000256" key="15">
    <source>
        <dbReference type="SAM" id="Phobius"/>
    </source>
</evidence>
<keyword evidence="4" id="KW-1003">Cell membrane</keyword>
<dbReference type="GO" id="GO:0000155">
    <property type="term" value="F:phosphorelay sensor kinase activity"/>
    <property type="evidence" value="ECO:0007669"/>
    <property type="project" value="InterPro"/>
</dbReference>
<dbReference type="PROSITE" id="PS50885">
    <property type="entry name" value="HAMP"/>
    <property type="match status" value="1"/>
</dbReference>
<dbReference type="Pfam" id="PF02518">
    <property type="entry name" value="HATPase_c"/>
    <property type="match status" value="1"/>
</dbReference>
<comment type="caution">
    <text evidence="18">The sequence shown here is derived from an EMBL/GenBank/DDBJ whole genome shotgun (WGS) entry which is preliminary data.</text>
</comment>
<sequence>MKWPTARKVLPRSLFGRALTILLVPIILLQLVVGLGFFQRHYLRVTDQLTSGVALELRYALDEIRRAPDLATARRELAEISSELPLELDLRPDAAFRPGFRREFLDVSGQTLADTLRRDLAVPLGIDLASDPRFGTVTMATDKGVLVAVIPRTRLSVSNPHQLLVLMIITSVLLTAIAVIFLRNQVRPIRALAEAAEAFGKGRSLAFRPAGAEEVRRAGAAFLAMRSRIERQIEQRTQMLSGVSHDLRTPLTRMRLTVALMDETEETRDLRLDMDQMERMLGEFLAFARGDGLETTAAADPFAIAAEVVENARRAGAVVTLSETNETPGDTLVDMRAGAVGRALQNLVGNAARYGNRVALRVRLRAKVLDFVVEDDGPGIPPEDRARAMTPFTRLDPARNQDLDGNVGLGLSIALDVARSHGGNLELGESEELGGLRALLRIPR</sequence>
<evidence type="ECO:0000259" key="16">
    <source>
        <dbReference type="PROSITE" id="PS50109"/>
    </source>
</evidence>
<dbReference type="PANTHER" id="PTHR44936">
    <property type="entry name" value="SENSOR PROTEIN CREC"/>
    <property type="match status" value="1"/>
</dbReference>
<comment type="catalytic activity">
    <reaction evidence="1">
        <text>ATP + protein L-histidine = ADP + protein N-phospho-L-histidine.</text>
        <dbReference type="EC" id="2.7.13.3"/>
    </reaction>
</comment>
<dbReference type="InterPro" id="IPR003661">
    <property type="entry name" value="HisK_dim/P_dom"/>
</dbReference>
<evidence type="ECO:0000256" key="7">
    <source>
        <dbReference type="ARBA" id="ARBA00022679"/>
    </source>
</evidence>
<dbReference type="GO" id="GO:0005524">
    <property type="term" value="F:ATP binding"/>
    <property type="evidence" value="ECO:0007669"/>
    <property type="project" value="UniProtKB-KW"/>
</dbReference>
<feature type="domain" description="Histidine kinase" evidence="16">
    <location>
        <begin position="242"/>
        <end position="444"/>
    </location>
</feature>
<dbReference type="PROSITE" id="PS50109">
    <property type="entry name" value="HIS_KIN"/>
    <property type="match status" value="1"/>
</dbReference>
<dbReference type="Pfam" id="PF00512">
    <property type="entry name" value="HisKA"/>
    <property type="match status" value="1"/>
</dbReference>
<dbReference type="PRINTS" id="PR00344">
    <property type="entry name" value="BCTRLSENSOR"/>
</dbReference>
<evidence type="ECO:0000313" key="18">
    <source>
        <dbReference type="EMBL" id="PZQ51309.1"/>
    </source>
</evidence>
<keyword evidence="8 15" id="KW-0812">Transmembrane</keyword>
<evidence type="ECO:0000256" key="2">
    <source>
        <dbReference type="ARBA" id="ARBA00004429"/>
    </source>
</evidence>
<evidence type="ECO:0000256" key="3">
    <source>
        <dbReference type="ARBA" id="ARBA00012438"/>
    </source>
</evidence>
<dbReference type="SMART" id="SM00388">
    <property type="entry name" value="HisKA"/>
    <property type="match status" value="1"/>
</dbReference>
<keyword evidence="6" id="KW-0597">Phosphoprotein</keyword>
<evidence type="ECO:0000256" key="5">
    <source>
        <dbReference type="ARBA" id="ARBA00022519"/>
    </source>
</evidence>
<keyword evidence="11" id="KW-0067">ATP-binding</keyword>
<dbReference type="AlphaFoldDB" id="A0A2W5NGE3"/>
<evidence type="ECO:0000256" key="13">
    <source>
        <dbReference type="ARBA" id="ARBA00023012"/>
    </source>
</evidence>
<organism evidence="18 19">
    <name type="scientific">Rhodovulum sulfidophilum</name>
    <name type="common">Rhodobacter sulfidophilus</name>
    <dbReference type="NCBI Taxonomy" id="35806"/>
    <lineage>
        <taxon>Bacteria</taxon>
        <taxon>Pseudomonadati</taxon>
        <taxon>Pseudomonadota</taxon>
        <taxon>Alphaproteobacteria</taxon>
        <taxon>Rhodobacterales</taxon>
        <taxon>Paracoccaceae</taxon>
        <taxon>Rhodovulum</taxon>
    </lineage>
</organism>
<comment type="subcellular location">
    <subcellularLocation>
        <location evidence="2">Cell inner membrane</location>
        <topology evidence="2">Multi-pass membrane protein</topology>
    </subcellularLocation>
</comment>
<keyword evidence="14 15" id="KW-0472">Membrane</keyword>
<dbReference type="SUPFAM" id="SSF47384">
    <property type="entry name" value="Homodimeric domain of signal transducing histidine kinase"/>
    <property type="match status" value="1"/>
</dbReference>
<dbReference type="InterPro" id="IPR036097">
    <property type="entry name" value="HisK_dim/P_sf"/>
</dbReference>
<dbReference type="Gene3D" id="3.30.565.10">
    <property type="entry name" value="Histidine kinase-like ATPase, C-terminal domain"/>
    <property type="match status" value="1"/>
</dbReference>
<evidence type="ECO:0000256" key="1">
    <source>
        <dbReference type="ARBA" id="ARBA00000085"/>
    </source>
</evidence>
<dbReference type="InterPro" id="IPR003594">
    <property type="entry name" value="HATPase_dom"/>
</dbReference>
<dbReference type="Gene3D" id="1.10.287.130">
    <property type="match status" value="1"/>
</dbReference>
<keyword evidence="12 15" id="KW-1133">Transmembrane helix</keyword>
<dbReference type="InterPro" id="IPR005467">
    <property type="entry name" value="His_kinase_dom"/>
</dbReference>
<dbReference type="SUPFAM" id="SSF55874">
    <property type="entry name" value="ATPase domain of HSP90 chaperone/DNA topoisomerase II/histidine kinase"/>
    <property type="match status" value="1"/>
</dbReference>
<dbReference type="CDD" id="cd00082">
    <property type="entry name" value="HisKA"/>
    <property type="match status" value="1"/>
</dbReference>
<evidence type="ECO:0000313" key="19">
    <source>
        <dbReference type="Proteomes" id="UP000249185"/>
    </source>
</evidence>
<evidence type="ECO:0000256" key="4">
    <source>
        <dbReference type="ARBA" id="ARBA00022475"/>
    </source>
</evidence>
<dbReference type="InterPro" id="IPR003660">
    <property type="entry name" value="HAMP_dom"/>
</dbReference>
<dbReference type="SMART" id="SM00387">
    <property type="entry name" value="HATPase_c"/>
    <property type="match status" value="1"/>
</dbReference>
<evidence type="ECO:0000256" key="12">
    <source>
        <dbReference type="ARBA" id="ARBA00022989"/>
    </source>
</evidence>
<dbReference type="InterPro" id="IPR036890">
    <property type="entry name" value="HATPase_C_sf"/>
</dbReference>
<feature type="domain" description="HAMP" evidence="17">
    <location>
        <begin position="183"/>
        <end position="234"/>
    </location>
</feature>
<dbReference type="Proteomes" id="UP000249185">
    <property type="component" value="Unassembled WGS sequence"/>
</dbReference>
<keyword evidence="10 18" id="KW-0418">Kinase</keyword>
<evidence type="ECO:0000256" key="9">
    <source>
        <dbReference type="ARBA" id="ARBA00022741"/>
    </source>
</evidence>
<proteinExistence type="predicted"/>
<keyword evidence="5" id="KW-0997">Cell inner membrane</keyword>
<keyword evidence="7" id="KW-0808">Transferase</keyword>
<dbReference type="EC" id="2.7.13.3" evidence="3"/>
<dbReference type="EMBL" id="QFPW01000002">
    <property type="protein sequence ID" value="PZQ51309.1"/>
    <property type="molecule type" value="Genomic_DNA"/>
</dbReference>
<feature type="transmembrane region" description="Helical" evidence="15">
    <location>
        <begin position="163"/>
        <end position="182"/>
    </location>
</feature>
<dbReference type="Gene3D" id="6.10.340.10">
    <property type="match status" value="1"/>
</dbReference>
<reference evidence="18 19" key="1">
    <citation type="submission" date="2017-08" db="EMBL/GenBank/DDBJ databases">
        <title>Infants hospitalized years apart are colonized by the same room-sourced microbial strains.</title>
        <authorList>
            <person name="Brooks B."/>
            <person name="Olm M.R."/>
            <person name="Firek B.A."/>
            <person name="Baker R."/>
            <person name="Thomas B.C."/>
            <person name="Morowitz M.J."/>
            <person name="Banfield J.F."/>
        </authorList>
    </citation>
    <scope>NUCLEOTIDE SEQUENCE [LARGE SCALE GENOMIC DNA]</scope>
    <source>
        <strain evidence="18">S2_005_002_R2_34</strain>
    </source>
</reference>
<protein>
    <recommendedName>
        <fullName evidence="3">histidine kinase</fullName>
        <ecNumber evidence="3">2.7.13.3</ecNumber>
    </recommendedName>
</protein>
<dbReference type="InterPro" id="IPR050980">
    <property type="entry name" value="2C_sensor_his_kinase"/>
</dbReference>
<name>A0A2W5NGE3_RHOSU</name>
<evidence type="ECO:0000256" key="11">
    <source>
        <dbReference type="ARBA" id="ARBA00022840"/>
    </source>
</evidence>
<evidence type="ECO:0000256" key="6">
    <source>
        <dbReference type="ARBA" id="ARBA00022553"/>
    </source>
</evidence>
<dbReference type="PANTHER" id="PTHR44936:SF5">
    <property type="entry name" value="SENSOR HISTIDINE KINASE ENVZ"/>
    <property type="match status" value="1"/>
</dbReference>
<gene>
    <name evidence="18" type="ORF">DI556_03830</name>
</gene>
<keyword evidence="13" id="KW-0902">Two-component regulatory system</keyword>
<evidence type="ECO:0000256" key="14">
    <source>
        <dbReference type="ARBA" id="ARBA00023136"/>
    </source>
</evidence>
<dbReference type="GO" id="GO:0005886">
    <property type="term" value="C:plasma membrane"/>
    <property type="evidence" value="ECO:0007669"/>
    <property type="project" value="UniProtKB-SubCell"/>
</dbReference>
<evidence type="ECO:0000259" key="17">
    <source>
        <dbReference type="PROSITE" id="PS50885"/>
    </source>
</evidence>
<dbReference type="InterPro" id="IPR004358">
    <property type="entry name" value="Sig_transdc_His_kin-like_C"/>
</dbReference>